<evidence type="ECO:0000259" key="3">
    <source>
        <dbReference type="Pfam" id="PF08030"/>
    </source>
</evidence>
<gene>
    <name evidence="4" type="ORF">JVT61DRAFT_13530</name>
</gene>
<dbReference type="AlphaFoldDB" id="A0A8I3A3H5"/>
<evidence type="ECO:0000313" key="5">
    <source>
        <dbReference type="Proteomes" id="UP000683000"/>
    </source>
</evidence>
<protein>
    <recommendedName>
        <fullName evidence="3">Ferric reductase NAD binding domain-containing protein</fullName>
    </recommendedName>
</protein>
<dbReference type="GO" id="GO:0016491">
    <property type="term" value="F:oxidoreductase activity"/>
    <property type="evidence" value="ECO:0007669"/>
    <property type="project" value="UniProtKB-KW"/>
</dbReference>
<evidence type="ECO:0000256" key="1">
    <source>
        <dbReference type="ARBA" id="ARBA00023002"/>
    </source>
</evidence>
<organism evidence="4 5">
    <name type="scientific">Boletus reticuloceps</name>
    <dbReference type="NCBI Taxonomy" id="495285"/>
    <lineage>
        <taxon>Eukaryota</taxon>
        <taxon>Fungi</taxon>
        <taxon>Dikarya</taxon>
        <taxon>Basidiomycota</taxon>
        <taxon>Agaricomycotina</taxon>
        <taxon>Agaricomycetes</taxon>
        <taxon>Agaricomycetidae</taxon>
        <taxon>Boletales</taxon>
        <taxon>Boletineae</taxon>
        <taxon>Boletaceae</taxon>
        <taxon>Boletoideae</taxon>
        <taxon>Boletus</taxon>
    </lineage>
</organism>
<keyword evidence="5" id="KW-1185">Reference proteome</keyword>
<keyword evidence="1" id="KW-0560">Oxidoreductase</keyword>
<dbReference type="InterPro" id="IPR013121">
    <property type="entry name" value="Fe_red_NAD-bd_6"/>
</dbReference>
<name>A0A8I3A3H5_9AGAM</name>
<proteinExistence type="predicted"/>
<evidence type="ECO:0000256" key="2">
    <source>
        <dbReference type="SAM" id="MobiDB-lite"/>
    </source>
</evidence>
<dbReference type="OrthoDB" id="4494341at2759"/>
<comment type="caution">
    <text evidence="4">The sequence shown here is derived from an EMBL/GenBank/DDBJ whole genome shotgun (WGS) entry which is preliminary data.</text>
</comment>
<accession>A0A8I3A3H5</accession>
<feature type="region of interest" description="Disordered" evidence="2">
    <location>
        <begin position="1"/>
        <end position="24"/>
    </location>
</feature>
<dbReference type="Gene3D" id="3.40.50.80">
    <property type="entry name" value="Nucleotide-binding domain of ferredoxin-NADP reductase (FNR) module"/>
    <property type="match status" value="1"/>
</dbReference>
<dbReference type="EMBL" id="JAGFBS010000064">
    <property type="protein sequence ID" value="KAG6369816.1"/>
    <property type="molecule type" value="Genomic_DNA"/>
</dbReference>
<sequence>MHSNPFEDQNPFVHPNDSLDKPEEVISMPPCLKVTDGRPNLEHIVSEEINTASGKVSVSVCGPNAMAKVVREALRLPWSNPSSPLNGGPSVTLHVECFGYA</sequence>
<reference evidence="4" key="1">
    <citation type="submission" date="2021-03" db="EMBL/GenBank/DDBJ databases">
        <title>Evolutionary innovations through gain and loss of genes in the ectomycorrhizal Boletales.</title>
        <authorList>
            <person name="Wu G."/>
            <person name="Miyauchi S."/>
            <person name="Morin E."/>
            <person name="Yang Z.-L."/>
            <person name="Xu J."/>
            <person name="Martin F.M."/>
        </authorList>
    </citation>
    <scope>NUCLEOTIDE SEQUENCE</scope>
    <source>
        <strain evidence="4">BR01</strain>
    </source>
</reference>
<dbReference type="Proteomes" id="UP000683000">
    <property type="component" value="Unassembled WGS sequence"/>
</dbReference>
<feature type="domain" description="Ferric reductase NAD binding" evidence="3">
    <location>
        <begin position="31"/>
        <end position="73"/>
    </location>
</feature>
<dbReference type="InterPro" id="IPR039261">
    <property type="entry name" value="FNR_nucleotide-bd"/>
</dbReference>
<evidence type="ECO:0000313" key="4">
    <source>
        <dbReference type="EMBL" id="KAG6369816.1"/>
    </source>
</evidence>
<dbReference type="Pfam" id="PF08030">
    <property type="entry name" value="NAD_binding_6"/>
    <property type="match status" value="1"/>
</dbReference>